<dbReference type="Gene3D" id="3.40.50.150">
    <property type="entry name" value="Vaccinia Virus protein VP39"/>
    <property type="match status" value="1"/>
</dbReference>
<dbReference type="GO" id="GO:0004618">
    <property type="term" value="F:phosphoglycerate kinase activity"/>
    <property type="evidence" value="ECO:0007669"/>
    <property type="project" value="UniProtKB-EC"/>
</dbReference>
<dbReference type="GO" id="GO:0006094">
    <property type="term" value="P:gluconeogenesis"/>
    <property type="evidence" value="ECO:0007669"/>
    <property type="project" value="TreeGrafter"/>
</dbReference>
<evidence type="ECO:0000256" key="8">
    <source>
        <dbReference type="ARBA" id="ARBA00022741"/>
    </source>
</evidence>
<evidence type="ECO:0000256" key="3">
    <source>
        <dbReference type="ARBA" id="ARBA00008982"/>
    </source>
</evidence>
<keyword evidence="7" id="KW-0819">tRNA processing</keyword>
<dbReference type="GO" id="GO:0006096">
    <property type="term" value="P:glycolytic process"/>
    <property type="evidence" value="ECO:0007669"/>
    <property type="project" value="InterPro"/>
</dbReference>
<evidence type="ECO:0000256" key="1">
    <source>
        <dbReference type="ARBA" id="ARBA00000142"/>
    </source>
</evidence>
<comment type="similarity">
    <text evidence="3 12">Belongs to the phosphoglycerate kinase family.</text>
</comment>
<comment type="cofactor">
    <cofactor evidence="2">
        <name>Mg(2+)</name>
        <dbReference type="ChEBI" id="CHEBI:18420"/>
    </cofactor>
</comment>
<keyword evidence="9 12" id="KW-0418">Kinase</keyword>
<dbReference type="PROSITE" id="PS51625">
    <property type="entry name" value="SAM_MT_TRMB"/>
    <property type="match status" value="1"/>
</dbReference>
<dbReference type="AlphaFoldDB" id="A0AAP0BJG1"/>
<evidence type="ECO:0000256" key="12">
    <source>
        <dbReference type="RuleBase" id="RU000532"/>
    </source>
</evidence>
<dbReference type="GO" id="GO:0008176">
    <property type="term" value="F:tRNA (guanine(46)-N7)-methyltransferase activity"/>
    <property type="evidence" value="ECO:0007669"/>
    <property type="project" value="UniProtKB-EC"/>
</dbReference>
<comment type="catalytic activity">
    <reaction evidence="12">
        <text>(2R)-3-phosphoglycerate + ATP = (2R)-3-phospho-glyceroyl phosphate + ADP</text>
        <dbReference type="Rhea" id="RHEA:14801"/>
        <dbReference type="ChEBI" id="CHEBI:30616"/>
        <dbReference type="ChEBI" id="CHEBI:57604"/>
        <dbReference type="ChEBI" id="CHEBI:58272"/>
        <dbReference type="ChEBI" id="CHEBI:456216"/>
        <dbReference type="EC" id="2.7.2.3"/>
    </reaction>
</comment>
<dbReference type="PANTHER" id="PTHR11406:SF32">
    <property type="entry name" value="PHOSPHOGLYCERATE KINASE"/>
    <property type="match status" value="1"/>
</dbReference>
<evidence type="ECO:0000256" key="7">
    <source>
        <dbReference type="ARBA" id="ARBA00022694"/>
    </source>
</evidence>
<dbReference type="InterPro" id="IPR029063">
    <property type="entry name" value="SAM-dependent_MTases_sf"/>
</dbReference>
<dbReference type="Proteomes" id="UP001418222">
    <property type="component" value="Unassembled WGS sequence"/>
</dbReference>
<sequence>MTQAPAPLITPGSLYQQSHSFYSLSWRPKCPNLLFSFVYCSWQSNLKHSRTNSKLSSGHLQNSIEKRSIQSEDDKWCASESKLVLDVQTLTNFPTEKLDGEFVILRFDSIFLWEPSDIYNFLRNRTLSTIRYLYNAGAKILLISNWGKSGDPTILSVESVAGYLSSLLHVKVVTAKGVSCSMQTKSENSNKADIVLFDNLMHFREELANCPVFSEKLSRGANIFVNDAFSLSHKFLASTVGAARCCYVCLAGFHFEEKLLQLKNLCAITMRPYLVIVILLSCTLFTRHFISTNATCTFRSIVSTYPGELILVSIQCPNPDFNREDHGRRMVQRALVEAIIDLLSPDAKVFLQSDIEAVTIRMEEQFIKYGKGRIILEDDGEGNRWLPKNPFEVPSDWEQHVLDRGGCMYRTMLRKVCNLCD</sequence>
<reference evidence="14 15" key="1">
    <citation type="journal article" date="2022" name="Nat. Plants">
        <title>Genomes of leafy and leafless Platanthera orchids illuminate the evolution of mycoheterotrophy.</title>
        <authorList>
            <person name="Li M.H."/>
            <person name="Liu K.W."/>
            <person name="Li Z."/>
            <person name="Lu H.C."/>
            <person name="Ye Q.L."/>
            <person name="Zhang D."/>
            <person name="Wang J.Y."/>
            <person name="Li Y.F."/>
            <person name="Zhong Z.M."/>
            <person name="Liu X."/>
            <person name="Yu X."/>
            <person name="Liu D.K."/>
            <person name="Tu X.D."/>
            <person name="Liu B."/>
            <person name="Hao Y."/>
            <person name="Liao X.Y."/>
            <person name="Jiang Y.T."/>
            <person name="Sun W.H."/>
            <person name="Chen J."/>
            <person name="Chen Y.Q."/>
            <person name="Ai Y."/>
            <person name="Zhai J.W."/>
            <person name="Wu S.S."/>
            <person name="Zhou Z."/>
            <person name="Hsiao Y.Y."/>
            <person name="Wu W.L."/>
            <person name="Chen Y.Y."/>
            <person name="Lin Y.F."/>
            <person name="Hsu J.L."/>
            <person name="Li C.Y."/>
            <person name="Wang Z.W."/>
            <person name="Zhao X."/>
            <person name="Zhong W.Y."/>
            <person name="Ma X.K."/>
            <person name="Ma L."/>
            <person name="Huang J."/>
            <person name="Chen G.Z."/>
            <person name="Huang M.Z."/>
            <person name="Huang L."/>
            <person name="Peng D.H."/>
            <person name="Luo Y.B."/>
            <person name="Zou S.Q."/>
            <person name="Chen S.P."/>
            <person name="Lan S."/>
            <person name="Tsai W.C."/>
            <person name="Van de Peer Y."/>
            <person name="Liu Z.J."/>
        </authorList>
    </citation>
    <scope>NUCLEOTIDE SEQUENCE [LARGE SCALE GENOMIC DNA]</scope>
    <source>
        <strain evidence="14">Lor287</strain>
    </source>
</reference>
<evidence type="ECO:0000256" key="9">
    <source>
        <dbReference type="ARBA" id="ARBA00022777"/>
    </source>
</evidence>
<evidence type="ECO:0000256" key="6">
    <source>
        <dbReference type="ARBA" id="ARBA00022691"/>
    </source>
</evidence>
<evidence type="ECO:0000256" key="11">
    <source>
        <dbReference type="ARBA" id="ARBA00022842"/>
    </source>
</evidence>
<gene>
    <name evidence="14" type="ORF">KSP39_PZI009862</name>
</gene>
<dbReference type="PANTHER" id="PTHR11406">
    <property type="entry name" value="PHOSPHOGLYCERATE KINASE"/>
    <property type="match status" value="1"/>
</dbReference>
<dbReference type="InterPro" id="IPR036043">
    <property type="entry name" value="Phosphoglycerate_kinase_sf"/>
</dbReference>
<dbReference type="Pfam" id="PF00162">
    <property type="entry name" value="PGK"/>
    <property type="match status" value="1"/>
</dbReference>
<dbReference type="GO" id="GO:0043531">
    <property type="term" value="F:ADP binding"/>
    <property type="evidence" value="ECO:0007669"/>
    <property type="project" value="TreeGrafter"/>
</dbReference>
<evidence type="ECO:0000313" key="14">
    <source>
        <dbReference type="EMBL" id="KAK8941405.1"/>
    </source>
</evidence>
<dbReference type="GO" id="GO:0005524">
    <property type="term" value="F:ATP binding"/>
    <property type="evidence" value="ECO:0007669"/>
    <property type="project" value="UniProtKB-KW"/>
</dbReference>
<evidence type="ECO:0000256" key="13">
    <source>
        <dbReference type="RuleBase" id="RU000696"/>
    </source>
</evidence>
<dbReference type="PRINTS" id="PR00477">
    <property type="entry name" value="PHGLYCKINASE"/>
</dbReference>
<comment type="subunit">
    <text evidence="13">Monomer.</text>
</comment>
<name>A0AAP0BJG1_9ASPA</name>
<comment type="caution">
    <text evidence="14">The sequence shown here is derived from an EMBL/GenBank/DDBJ whole genome shotgun (WGS) entry which is preliminary data.</text>
</comment>
<dbReference type="EC" id="2.7.2.3" evidence="12"/>
<evidence type="ECO:0000313" key="15">
    <source>
        <dbReference type="Proteomes" id="UP001418222"/>
    </source>
</evidence>
<dbReference type="GO" id="GO:0005829">
    <property type="term" value="C:cytosol"/>
    <property type="evidence" value="ECO:0007669"/>
    <property type="project" value="TreeGrafter"/>
</dbReference>
<dbReference type="InterPro" id="IPR015824">
    <property type="entry name" value="Phosphoglycerate_kinase_N"/>
</dbReference>
<keyword evidence="8" id="KW-0547">Nucleotide-binding</keyword>
<accession>A0AAP0BJG1</accession>
<organism evidence="14 15">
    <name type="scientific">Platanthera zijinensis</name>
    <dbReference type="NCBI Taxonomy" id="2320716"/>
    <lineage>
        <taxon>Eukaryota</taxon>
        <taxon>Viridiplantae</taxon>
        <taxon>Streptophyta</taxon>
        <taxon>Embryophyta</taxon>
        <taxon>Tracheophyta</taxon>
        <taxon>Spermatophyta</taxon>
        <taxon>Magnoliopsida</taxon>
        <taxon>Liliopsida</taxon>
        <taxon>Asparagales</taxon>
        <taxon>Orchidaceae</taxon>
        <taxon>Orchidoideae</taxon>
        <taxon>Orchideae</taxon>
        <taxon>Orchidinae</taxon>
        <taxon>Platanthera</taxon>
    </lineage>
</organism>
<dbReference type="InterPro" id="IPR001576">
    <property type="entry name" value="Phosphoglycerate_kinase"/>
</dbReference>
<dbReference type="Pfam" id="PF02390">
    <property type="entry name" value="Methyltransf_4"/>
    <property type="match status" value="1"/>
</dbReference>
<keyword evidence="15" id="KW-1185">Reference proteome</keyword>
<dbReference type="SUPFAM" id="SSF53748">
    <property type="entry name" value="Phosphoglycerate kinase"/>
    <property type="match status" value="1"/>
</dbReference>
<keyword evidence="6" id="KW-0949">S-adenosyl-L-methionine</keyword>
<keyword evidence="5 12" id="KW-0808">Transferase</keyword>
<evidence type="ECO:0000256" key="10">
    <source>
        <dbReference type="ARBA" id="ARBA00022840"/>
    </source>
</evidence>
<evidence type="ECO:0000256" key="5">
    <source>
        <dbReference type="ARBA" id="ARBA00022679"/>
    </source>
</evidence>
<evidence type="ECO:0000256" key="2">
    <source>
        <dbReference type="ARBA" id="ARBA00001946"/>
    </source>
</evidence>
<dbReference type="Gene3D" id="3.40.50.1260">
    <property type="entry name" value="Phosphoglycerate kinase, N-terminal domain"/>
    <property type="match status" value="1"/>
</dbReference>
<dbReference type="EMBL" id="JBBWWQ010000008">
    <property type="protein sequence ID" value="KAK8941405.1"/>
    <property type="molecule type" value="Genomic_DNA"/>
</dbReference>
<keyword evidence="11" id="KW-0460">Magnesium</keyword>
<dbReference type="InterPro" id="IPR003358">
    <property type="entry name" value="tRNA_(Gua-N-7)_MeTrfase_Trmb"/>
</dbReference>
<comment type="catalytic activity">
    <reaction evidence="1">
        <text>guanosine(46) in tRNA + S-adenosyl-L-methionine = N(7)-methylguanosine(46) in tRNA + S-adenosyl-L-homocysteine</text>
        <dbReference type="Rhea" id="RHEA:42708"/>
        <dbReference type="Rhea" id="RHEA-COMP:10188"/>
        <dbReference type="Rhea" id="RHEA-COMP:10189"/>
        <dbReference type="ChEBI" id="CHEBI:57856"/>
        <dbReference type="ChEBI" id="CHEBI:59789"/>
        <dbReference type="ChEBI" id="CHEBI:74269"/>
        <dbReference type="ChEBI" id="CHEBI:74480"/>
        <dbReference type="EC" id="2.1.1.33"/>
    </reaction>
</comment>
<proteinExistence type="inferred from homology"/>
<keyword evidence="4" id="KW-0489">Methyltransferase</keyword>
<protein>
    <recommendedName>
        <fullName evidence="12">Phosphoglycerate kinase</fullName>
        <ecNumber evidence="12">2.7.2.3</ecNumber>
    </recommendedName>
</protein>
<keyword evidence="10" id="KW-0067">ATP-binding</keyword>
<evidence type="ECO:0000256" key="4">
    <source>
        <dbReference type="ARBA" id="ARBA00022603"/>
    </source>
</evidence>